<feature type="region of interest" description="Disordered" evidence="1">
    <location>
        <begin position="1"/>
        <end position="38"/>
    </location>
</feature>
<dbReference type="PANTHER" id="PTHR34822:SF1">
    <property type="entry name" value="GRPB FAMILY PROTEIN"/>
    <property type="match status" value="1"/>
</dbReference>
<dbReference type="OrthoDB" id="9799092at2"/>
<reference evidence="2 3" key="1">
    <citation type="submission" date="2018-12" db="EMBL/GenBank/DDBJ databases">
        <authorList>
            <person name="Li F."/>
        </authorList>
    </citation>
    <scope>NUCLEOTIDE SEQUENCE [LARGE SCALE GENOMIC DNA]</scope>
    <source>
        <strain evidence="2 3">8H24J-4-2</strain>
    </source>
</reference>
<dbReference type="Proteomes" id="UP000288603">
    <property type="component" value="Unassembled WGS sequence"/>
</dbReference>
<organism evidence="2 3">
    <name type="scientific">Labedella populi</name>
    <dbReference type="NCBI Taxonomy" id="2498850"/>
    <lineage>
        <taxon>Bacteria</taxon>
        <taxon>Bacillati</taxon>
        <taxon>Actinomycetota</taxon>
        <taxon>Actinomycetes</taxon>
        <taxon>Micrococcales</taxon>
        <taxon>Microbacteriaceae</taxon>
        <taxon>Labedella</taxon>
    </lineage>
</organism>
<evidence type="ECO:0000313" key="2">
    <source>
        <dbReference type="EMBL" id="RWZ67759.1"/>
    </source>
</evidence>
<comment type="caution">
    <text evidence="2">The sequence shown here is derived from an EMBL/GenBank/DDBJ whole genome shotgun (WGS) entry which is preliminary data.</text>
</comment>
<evidence type="ECO:0000313" key="3">
    <source>
        <dbReference type="Proteomes" id="UP000288603"/>
    </source>
</evidence>
<dbReference type="SUPFAM" id="SSF81301">
    <property type="entry name" value="Nucleotidyltransferase"/>
    <property type="match status" value="1"/>
</dbReference>
<keyword evidence="3" id="KW-1185">Reference proteome</keyword>
<gene>
    <name evidence="2" type="ORF">ELQ92_00325</name>
</gene>
<protein>
    <submittedName>
        <fullName evidence="2">GrpB family protein</fullName>
    </submittedName>
</protein>
<sequence>MTMHPLWRPLHTGANAARQGQRIARRQTEPGPLRAHDPSWSADYAAVEQLVREAIGDDALTVRHVGSTAVDGLVAKPVIDVDLTVPDVDDESRYLPALERAGSRLIFRDEMAGDPHRHLTLAQPNTNLHVWNPGAAEPRRHALFVDWLRLNPADRERYAEAKLAAVENDGGGRLQRPQSDDRVRNLRACLPG</sequence>
<dbReference type="AlphaFoldDB" id="A0A444QDX0"/>
<name>A0A444QDX0_9MICO</name>
<dbReference type="InterPro" id="IPR043519">
    <property type="entry name" value="NT_sf"/>
</dbReference>
<dbReference type="EMBL" id="RZNC01000001">
    <property type="protein sequence ID" value="RWZ67759.1"/>
    <property type="molecule type" value="Genomic_DNA"/>
</dbReference>
<dbReference type="RefSeq" id="WP_128496881.1">
    <property type="nucleotide sequence ID" value="NZ_RZNC01000001.1"/>
</dbReference>
<dbReference type="PANTHER" id="PTHR34822">
    <property type="entry name" value="GRPB DOMAIN PROTEIN (AFU_ORTHOLOGUE AFUA_1G01530)"/>
    <property type="match status" value="1"/>
</dbReference>
<proteinExistence type="predicted"/>
<dbReference type="InterPro" id="IPR007344">
    <property type="entry name" value="GrpB/CoaE"/>
</dbReference>
<dbReference type="Pfam" id="PF04229">
    <property type="entry name" value="GrpB"/>
    <property type="match status" value="1"/>
</dbReference>
<accession>A0A444QDX0</accession>
<dbReference type="Gene3D" id="3.30.460.10">
    <property type="entry name" value="Beta Polymerase, domain 2"/>
    <property type="match status" value="1"/>
</dbReference>
<evidence type="ECO:0000256" key="1">
    <source>
        <dbReference type="SAM" id="MobiDB-lite"/>
    </source>
</evidence>